<sequence length="327" mass="35544">MSHAAGHTSGEADTRVLILEPDSHHEMRVYADAMKREFPRLIIDEAHSTDAAMQAAPPNIIVAKSIYITQDLVNRSPNLAWVHSLISGEDHIRRLHFPTCPVITATRGVHSTQVSELAILLMMALARDLPSFLRAQQTETWTHRTQPTLAGKTALIVGLGRIGEELARLLTAFGMTVDGVSNGRSDLKTIRTVYPRNELAKAVAGADFVIALIPLSPETVKMFNREIFAAMKPSAYFVNVARGGVADEEALIASLETGQIAGAGIDAFATEPLPAGHPLWHAPNTILTPHVGGRSDRYAEVACPLLIDAARAFFNGRHSDMPFRVQI</sequence>
<feature type="domain" description="D-isomer specific 2-hydroxyacid dehydrogenase NAD-binding" evidence="3">
    <location>
        <begin position="120"/>
        <end position="292"/>
    </location>
</feature>
<dbReference type="CDD" id="cd05300">
    <property type="entry name" value="2-Hacid_dh_1"/>
    <property type="match status" value="1"/>
</dbReference>
<reference evidence="4 5" key="2">
    <citation type="journal article" date="2021" name="Int. J. Syst. Evol. Microbiol.">
        <title>Roseibium litorale sp. nov., isolated from a tidal flat sediment and proposal for the reclassification of Labrenzia polysiphoniae as Roseibium polysiphoniae comb. nov.</title>
        <authorList>
            <person name="Liu Y."/>
            <person name="Pei T."/>
            <person name="Du J."/>
            <person name="Chao M."/>
            <person name="Deng M.R."/>
            <person name="Zhu H."/>
        </authorList>
    </citation>
    <scope>NUCLEOTIDE SEQUENCE [LARGE SCALE GENOMIC DNA]</scope>
    <source>
        <strain evidence="4 5">4C16A</strain>
    </source>
</reference>
<dbReference type="SUPFAM" id="SSF51735">
    <property type="entry name" value="NAD(P)-binding Rossmann-fold domains"/>
    <property type="match status" value="1"/>
</dbReference>
<dbReference type="Gene3D" id="3.40.50.720">
    <property type="entry name" value="NAD(P)-binding Rossmann-like Domain"/>
    <property type="match status" value="2"/>
</dbReference>
<dbReference type="PANTHER" id="PTHR43333">
    <property type="entry name" value="2-HACID_DH_C DOMAIN-CONTAINING PROTEIN"/>
    <property type="match status" value="1"/>
</dbReference>
<name>A0ABR9CRU0_9HYPH</name>
<organism evidence="4 5">
    <name type="scientific">Roseibium litorale</name>
    <dbReference type="NCBI Taxonomy" id="2803841"/>
    <lineage>
        <taxon>Bacteria</taxon>
        <taxon>Pseudomonadati</taxon>
        <taxon>Pseudomonadota</taxon>
        <taxon>Alphaproteobacteria</taxon>
        <taxon>Hyphomicrobiales</taxon>
        <taxon>Stappiaceae</taxon>
        <taxon>Roseibium</taxon>
    </lineage>
</organism>
<evidence type="ECO:0000313" key="4">
    <source>
        <dbReference type="EMBL" id="MBD8893398.1"/>
    </source>
</evidence>
<dbReference type="Pfam" id="PF02826">
    <property type="entry name" value="2-Hacid_dh_C"/>
    <property type="match status" value="1"/>
</dbReference>
<proteinExistence type="predicted"/>
<accession>A0ABR9CRU0</accession>
<dbReference type="PANTHER" id="PTHR43333:SF1">
    <property type="entry name" value="D-ISOMER SPECIFIC 2-HYDROXYACID DEHYDROGENASE NAD-BINDING DOMAIN-CONTAINING PROTEIN"/>
    <property type="match status" value="1"/>
</dbReference>
<keyword evidence="5" id="KW-1185">Reference proteome</keyword>
<reference evidence="5" key="1">
    <citation type="submission" date="2020-09" db="EMBL/GenBank/DDBJ databases">
        <title>The genome sequence of strain Labrenzia suaedae 4C16A.</title>
        <authorList>
            <person name="Liu Y."/>
        </authorList>
    </citation>
    <scope>NUCLEOTIDE SEQUENCE [LARGE SCALE GENOMIC DNA]</scope>
    <source>
        <strain evidence="5">4C16A</strain>
    </source>
</reference>
<dbReference type="RefSeq" id="WP_192149518.1">
    <property type="nucleotide sequence ID" value="NZ_JACYXI010000012.1"/>
</dbReference>
<gene>
    <name evidence="4" type="ORF">IG616_17780</name>
</gene>
<dbReference type="EMBL" id="JACYXI010000012">
    <property type="protein sequence ID" value="MBD8893398.1"/>
    <property type="molecule type" value="Genomic_DNA"/>
</dbReference>
<keyword evidence="1" id="KW-0560">Oxidoreductase</keyword>
<dbReference type="InterPro" id="IPR006140">
    <property type="entry name" value="D-isomer_DH_NAD-bd"/>
</dbReference>
<evidence type="ECO:0000256" key="1">
    <source>
        <dbReference type="ARBA" id="ARBA00023002"/>
    </source>
</evidence>
<comment type="caution">
    <text evidence="4">The sequence shown here is derived from an EMBL/GenBank/DDBJ whole genome shotgun (WGS) entry which is preliminary data.</text>
</comment>
<dbReference type="InterPro" id="IPR036291">
    <property type="entry name" value="NAD(P)-bd_dom_sf"/>
</dbReference>
<evidence type="ECO:0000259" key="3">
    <source>
        <dbReference type="Pfam" id="PF02826"/>
    </source>
</evidence>
<evidence type="ECO:0000256" key="2">
    <source>
        <dbReference type="ARBA" id="ARBA00023027"/>
    </source>
</evidence>
<keyword evidence="2" id="KW-0520">NAD</keyword>
<evidence type="ECO:0000313" key="5">
    <source>
        <dbReference type="Proteomes" id="UP000632063"/>
    </source>
</evidence>
<protein>
    <submittedName>
        <fullName evidence="4">D-2-hydroxyacid dehydrogenase</fullName>
    </submittedName>
</protein>
<dbReference type="Proteomes" id="UP000632063">
    <property type="component" value="Unassembled WGS sequence"/>
</dbReference>